<dbReference type="Proteomes" id="UP001149813">
    <property type="component" value="Unassembled WGS sequence"/>
</dbReference>
<dbReference type="InterPro" id="IPR011990">
    <property type="entry name" value="TPR-like_helical_dom_sf"/>
</dbReference>
<feature type="repeat" description="TPR" evidence="4">
    <location>
        <begin position="325"/>
        <end position="358"/>
    </location>
</feature>
<dbReference type="SMART" id="SM00028">
    <property type="entry name" value="TPR"/>
    <property type="match status" value="6"/>
</dbReference>
<evidence type="ECO:0000313" key="6">
    <source>
        <dbReference type="EMBL" id="KAJ1719608.1"/>
    </source>
</evidence>
<feature type="repeat" description="TPR" evidence="4">
    <location>
        <begin position="190"/>
        <end position="223"/>
    </location>
</feature>
<comment type="similarity">
    <text evidence="3">Belongs to the APC3/CDC27 family.</text>
</comment>
<dbReference type="PROSITE" id="PS50005">
    <property type="entry name" value="TPR"/>
    <property type="match status" value="3"/>
</dbReference>
<keyword evidence="2 4" id="KW-0802">TPR repeat</keyword>
<comment type="caution">
    <text evidence="6">The sequence shown here is derived from an EMBL/GenBank/DDBJ whole genome shotgun (WGS) entry which is preliminary data.</text>
</comment>
<evidence type="ECO:0000256" key="4">
    <source>
        <dbReference type="PROSITE-ProRule" id="PRU00339"/>
    </source>
</evidence>
<name>A0A9W8CPZ6_9FUNG</name>
<dbReference type="GO" id="GO:0051301">
    <property type="term" value="P:cell division"/>
    <property type="evidence" value="ECO:0007669"/>
    <property type="project" value="TreeGrafter"/>
</dbReference>
<evidence type="ECO:0000313" key="7">
    <source>
        <dbReference type="Proteomes" id="UP001149813"/>
    </source>
</evidence>
<gene>
    <name evidence="6" type="primary">CDC27</name>
    <name evidence="6" type="ORF">LPJ53_005657</name>
</gene>
<dbReference type="PANTHER" id="PTHR12558">
    <property type="entry name" value="CELL DIVISION CYCLE 16,23,27"/>
    <property type="match status" value="1"/>
</dbReference>
<evidence type="ECO:0000256" key="5">
    <source>
        <dbReference type="SAM" id="MobiDB-lite"/>
    </source>
</evidence>
<feature type="repeat" description="TPR" evidence="4">
    <location>
        <begin position="156"/>
        <end position="189"/>
    </location>
</feature>
<dbReference type="Pfam" id="PF07719">
    <property type="entry name" value="TPR_2"/>
    <property type="match status" value="1"/>
</dbReference>
<dbReference type="GO" id="GO:0007091">
    <property type="term" value="P:metaphase/anaphase transition of mitotic cell cycle"/>
    <property type="evidence" value="ECO:0007669"/>
    <property type="project" value="TreeGrafter"/>
</dbReference>
<dbReference type="InterPro" id="IPR019734">
    <property type="entry name" value="TPR_rpt"/>
</dbReference>
<dbReference type="AlphaFoldDB" id="A0A9W8CPZ6"/>
<keyword evidence="7" id="KW-1185">Reference proteome</keyword>
<evidence type="ECO:0000256" key="2">
    <source>
        <dbReference type="ARBA" id="ARBA00022803"/>
    </source>
</evidence>
<feature type="compositionally biased region" description="Acidic residues" evidence="5">
    <location>
        <begin position="382"/>
        <end position="398"/>
    </location>
</feature>
<dbReference type="GO" id="GO:0016567">
    <property type="term" value="P:protein ubiquitination"/>
    <property type="evidence" value="ECO:0007669"/>
    <property type="project" value="TreeGrafter"/>
</dbReference>
<accession>A0A9W8CPZ6</accession>
<dbReference type="OrthoDB" id="10248520at2759"/>
<keyword evidence="1" id="KW-0677">Repeat</keyword>
<dbReference type="GO" id="GO:0005680">
    <property type="term" value="C:anaphase-promoting complex"/>
    <property type="evidence" value="ECO:0007669"/>
    <property type="project" value="TreeGrafter"/>
</dbReference>
<reference evidence="6" key="1">
    <citation type="submission" date="2022-07" db="EMBL/GenBank/DDBJ databases">
        <title>Phylogenomic reconstructions and comparative analyses of Kickxellomycotina fungi.</title>
        <authorList>
            <person name="Reynolds N.K."/>
            <person name="Stajich J.E."/>
            <person name="Barry K."/>
            <person name="Grigoriev I.V."/>
            <person name="Crous P."/>
            <person name="Smith M.E."/>
        </authorList>
    </citation>
    <scope>NUCLEOTIDE SEQUENCE</scope>
    <source>
        <strain evidence="6">NBRC 32514</strain>
    </source>
</reference>
<dbReference type="GO" id="GO:0005737">
    <property type="term" value="C:cytoplasm"/>
    <property type="evidence" value="ECO:0007669"/>
    <property type="project" value="TreeGrafter"/>
</dbReference>
<evidence type="ECO:0000256" key="1">
    <source>
        <dbReference type="ARBA" id="ARBA00022737"/>
    </source>
</evidence>
<evidence type="ECO:0000256" key="3">
    <source>
        <dbReference type="ARBA" id="ARBA00038210"/>
    </source>
</evidence>
<dbReference type="SUPFAM" id="SSF48452">
    <property type="entry name" value="TPR-like"/>
    <property type="match status" value="2"/>
</dbReference>
<dbReference type="Gene3D" id="1.25.40.10">
    <property type="entry name" value="Tetratricopeptide repeat domain"/>
    <property type="match status" value="3"/>
</dbReference>
<feature type="region of interest" description="Disordered" evidence="5">
    <location>
        <begin position="372"/>
        <end position="452"/>
    </location>
</feature>
<dbReference type="Pfam" id="PF13432">
    <property type="entry name" value="TPR_16"/>
    <property type="match status" value="1"/>
</dbReference>
<dbReference type="EMBL" id="JANBOJ010000367">
    <property type="protein sequence ID" value="KAJ1719608.1"/>
    <property type="molecule type" value="Genomic_DNA"/>
</dbReference>
<proteinExistence type="inferred from homology"/>
<dbReference type="InterPro" id="IPR013105">
    <property type="entry name" value="TPR_2"/>
</dbReference>
<sequence>MVKASGMVYAHASTYRAARALLLLAELPAQQQNSAWGLSLLGRICFESGRYPEASQAFGASHHLAPYRLRDMDMYSTLLWHMKKEEALAQLAHTMVSIGRNWSPEAWIAVANCFSLDGEHASAVKSLGRSIQLFKSAHGGTTIIPRSESGGVSGLAYAHTLVGHESAASDDLDRAQQAFRTAIRIDPRHYNAWYGMGMVYLRLGKLDLAEYHFGRALALNSQNPLLLQSAGAVYEHRGDYHRALEVYGRVEALLHEGYSSDDDSSDSTNPSAAVDSNGTVVLGLQSHHAMNFVMFKRARVMVVLGRFAEAADILELLLQRCPREFNVPFLLGQTYAKLCRYREAAACLTRALDIAPENSQSVNEAFDALYQQSSEDQGSENTDQDDQNHEDDDDDNNDNDNIGRVARNRDMRYRSYPGDLGTPPSEFGHSGDVVSPTSSSIGSPYFDSPSVYARGRRGQTEWSHDWAAMNNADDRVDRALDFDM</sequence>
<dbReference type="GO" id="GO:0031145">
    <property type="term" value="P:anaphase-promoting complex-dependent catabolic process"/>
    <property type="evidence" value="ECO:0007669"/>
    <property type="project" value="TreeGrafter"/>
</dbReference>
<protein>
    <submittedName>
        <fullName evidence="6">Anaphase-promoting complex subunit cdc27</fullName>
    </submittedName>
</protein>
<dbReference type="PANTHER" id="PTHR12558:SF13">
    <property type="entry name" value="CELL DIVISION CYCLE PROTEIN 27 HOMOLOG"/>
    <property type="match status" value="1"/>
</dbReference>
<organism evidence="6 7">
    <name type="scientific">Coemansia erecta</name>
    <dbReference type="NCBI Taxonomy" id="147472"/>
    <lineage>
        <taxon>Eukaryota</taxon>
        <taxon>Fungi</taxon>
        <taxon>Fungi incertae sedis</taxon>
        <taxon>Zoopagomycota</taxon>
        <taxon>Kickxellomycotina</taxon>
        <taxon>Kickxellomycetes</taxon>
        <taxon>Kickxellales</taxon>
        <taxon>Kickxellaceae</taxon>
        <taxon>Coemansia</taxon>
    </lineage>
</organism>